<sequence>TGISLLGTPTEIYVHGTSYLFLCCTAFFVTFATSVVYLPVFHELKLTSTYEYLEKRFDKRIRLLGSVLFAISIITWLPIVIYVPALAFNQVTGVNVHIVTPFVCIVCIFYTCVGGLKAVVWTDFFQTFIMFGSMLLITIKGTVDVGGLSLVIRRNLESGRLELPTYVH</sequence>
<dbReference type="Gene3D" id="1.20.1730.10">
    <property type="entry name" value="Sodium/glucose cotransporter"/>
    <property type="match status" value="1"/>
</dbReference>
<evidence type="ECO:0000313" key="14">
    <source>
        <dbReference type="RefSeq" id="XP_024873443.1"/>
    </source>
</evidence>
<evidence type="ECO:0000256" key="12">
    <source>
        <dbReference type="SAM" id="Phobius"/>
    </source>
</evidence>
<dbReference type="RefSeq" id="XP_024873443.1">
    <property type="nucleotide sequence ID" value="XM_025017675.1"/>
</dbReference>
<keyword evidence="6 12" id="KW-1133">Transmembrane helix</keyword>
<dbReference type="GO" id="GO:0005886">
    <property type="term" value="C:plasma membrane"/>
    <property type="evidence" value="ECO:0007669"/>
    <property type="project" value="UniProtKB-SubCell"/>
</dbReference>
<keyword evidence="8" id="KW-0406">Ion transport</keyword>
<dbReference type="InterPro" id="IPR051163">
    <property type="entry name" value="Sodium:Solute_Symporter_SSF"/>
</dbReference>
<accession>A0A6J1PVT1</accession>
<feature type="transmembrane region" description="Helical" evidence="12">
    <location>
        <begin position="96"/>
        <end position="116"/>
    </location>
</feature>
<comment type="similarity">
    <text evidence="2 11">Belongs to the sodium:solute symporter (SSF) (TC 2.A.21) family.</text>
</comment>
<dbReference type="AlphaFoldDB" id="A0A6J1PVT1"/>
<reference evidence="14" key="1">
    <citation type="submission" date="2025-08" db="UniProtKB">
        <authorList>
            <consortium name="RefSeq"/>
        </authorList>
    </citation>
    <scope>IDENTIFICATION</scope>
    <source>
        <tissue evidence="14">Whole body</tissue>
    </source>
</reference>
<dbReference type="GeneID" id="112455639"/>
<evidence type="ECO:0000256" key="6">
    <source>
        <dbReference type="ARBA" id="ARBA00022989"/>
    </source>
</evidence>
<gene>
    <name evidence="14" type="primary">LOC112455639</name>
</gene>
<feature type="transmembrane region" description="Helical" evidence="12">
    <location>
        <begin position="19"/>
        <end position="40"/>
    </location>
</feature>
<evidence type="ECO:0000256" key="5">
    <source>
        <dbReference type="ARBA" id="ARBA00022692"/>
    </source>
</evidence>
<dbReference type="GO" id="GO:0015293">
    <property type="term" value="F:symporter activity"/>
    <property type="evidence" value="ECO:0007669"/>
    <property type="project" value="TreeGrafter"/>
</dbReference>
<feature type="transmembrane region" description="Helical" evidence="12">
    <location>
        <begin position="61"/>
        <end position="84"/>
    </location>
</feature>
<keyword evidence="4" id="KW-1003">Cell membrane</keyword>
<dbReference type="Proteomes" id="UP000504618">
    <property type="component" value="Unplaced"/>
</dbReference>
<keyword evidence="10" id="KW-0739">Sodium transport</keyword>
<dbReference type="PANTHER" id="PTHR42985">
    <property type="entry name" value="SODIUM-COUPLED MONOCARBOXYLATE TRANSPORTER"/>
    <property type="match status" value="1"/>
</dbReference>
<keyword evidence="5 12" id="KW-0812">Transmembrane</keyword>
<dbReference type="PROSITE" id="PS50283">
    <property type="entry name" value="NA_SOLUT_SYMP_3"/>
    <property type="match status" value="1"/>
</dbReference>
<name>A0A6J1PVT1_9HYME</name>
<feature type="non-terminal residue" evidence="14">
    <location>
        <position position="1"/>
    </location>
</feature>
<protein>
    <submittedName>
        <fullName evidence="14">Sodium-coupled monocarboxylate transporter 1-like</fullName>
    </submittedName>
</protein>
<keyword evidence="7" id="KW-0915">Sodium</keyword>
<evidence type="ECO:0000313" key="13">
    <source>
        <dbReference type="Proteomes" id="UP000504618"/>
    </source>
</evidence>
<keyword evidence="9 12" id="KW-0472">Membrane</keyword>
<dbReference type="GO" id="GO:0006814">
    <property type="term" value="P:sodium ion transport"/>
    <property type="evidence" value="ECO:0007669"/>
    <property type="project" value="UniProtKB-KW"/>
</dbReference>
<dbReference type="PANTHER" id="PTHR42985:SF5">
    <property type="entry name" value="FI02094P-RELATED"/>
    <property type="match status" value="1"/>
</dbReference>
<keyword evidence="13" id="KW-1185">Reference proteome</keyword>
<evidence type="ECO:0000256" key="3">
    <source>
        <dbReference type="ARBA" id="ARBA00022448"/>
    </source>
</evidence>
<evidence type="ECO:0000256" key="10">
    <source>
        <dbReference type="ARBA" id="ARBA00023201"/>
    </source>
</evidence>
<dbReference type="Pfam" id="PF00474">
    <property type="entry name" value="SSF"/>
    <property type="match status" value="1"/>
</dbReference>
<evidence type="ECO:0000256" key="9">
    <source>
        <dbReference type="ARBA" id="ARBA00023136"/>
    </source>
</evidence>
<keyword evidence="3" id="KW-0813">Transport</keyword>
<evidence type="ECO:0000256" key="11">
    <source>
        <dbReference type="RuleBase" id="RU362091"/>
    </source>
</evidence>
<evidence type="ECO:0000256" key="4">
    <source>
        <dbReference type="ARBA" id="ARBA00022475"/>
    </source>
</evidence>
<dbReference type="InterPro" id="IPR038377">
    <property type="entry name" value="Na/Glc_symporter_sf"/>
</dbReference>
<evidence type="ECO:0000256" key="8">
    <source>
        <dbReference type="ARBA" id="ARBA00023065"/>
    </source>
</evidence>
<evidence type="ECO:0000256" key="7">
    <source>
        <dbReference type="ARBA" id="ARBA00023053"/>
    </source>
</evidence>
<dbReference type="OrthoDB" id="6132759at2759"/>
<evidence type="ECO:0000256" key="2">
    <source>
        <dbReference type="ARBA" id="ARBA00006434"/>
    </source>
</evidence>
<proteinExistence type="inferred from homology"/>
<evidence type="ECO:0000256" key="1">
    <source>
        <dbReference type="ARBA" id="ARBA00004651"/>
    </source>
</evidence>
<comment type="subcellular location">
    <subcellularLocation>
        <location evidence="1">Cell membrane</location>
        <topology evidence="1">Multi-pass membrane protein</topology>
    </subcellularLocation>
</comment>
<organism evidence="13 14">
    <name type="scientific">Temnothorax curvispinosus</name>
    <dbReference type="NCBI Taxonomy" id="300111"/>
    <lineage>
        <taxon>Eukaryota</taxon>
        <taxon>Metazoa</taxon>
        <taxon>Ecdysozoa</taxon>
        <taxon>Arthropoda</taxon>
        <taxon>Hexapoda</taxon>
        <taxon>Insecta</taxon>
        <taxon>Pterygota</taxon>
        <taxon>Neoptera</taxon>
        <taxon>Endopterygota</taxon>
        <taxon>Hymenoptera</taxon>
        <taxon>Apocrita</taxon>
        <taxon>Aculeata</taxon>
        <taxon>Formicoidea</taxon>
        <taxon>Formicidae</taxon>
        <taxon>Myrmicinae</taxon>
        <taxon>Temnothorax</taxon>
    </lineage>
</organism>
<dbReference type="InterPro" id="IPR001734">
    <property type="entry name" value="Na/solute_symporter"/>
</dbReference>